<dbReference type="AlphaFoldDB" id="A0A226DG63"/>
<sequence length="799" mass="91335">MWAALTEMLLLKTAAIKLGVSEDKECCNNFIPTGIFTMSFQYMSTKCQKSTIIPFEDLRVFLKFAAVAVCDSSFLSFFDVRDNPPHIFACVSAVGNILRKLVQDLRINFSFSNAETDAYSGMNDECVVVLNEFHYLMEFVQSVDEGKIYLEPEIFDGLRNVVSGLGRCELVNGWILVSHLGWRPQALSKTNIFPPIQQIPLEILRNEADMLLKYISKLNLLGVASKIQFEENWVIFLSVINLYVDETFQLQIVTTGLRALSMMLQQSIKIKWSFPFVSEQMRTCSLKIDFTMEEVEPELCRKIGIRHLTLNTQRQFENDHGIDVNSCIRFLTDLYSQWLQNPQGKMPLHLLSEVIQSIVIMAEYFEDVSQYSWMYETLLEIHKSLDKEDEILWPHLMYGLFYSAAKITLEDDAVANLVTTLESSQIHPSANISNVSVQCALVYLQSHPDCLPVVNAILPYVLKRTQLDEMTSDSETHCLKVWKLLLFVWIHGPSEGLCAPDIEQDTLRNILTVLSPLNKVFVSVRLLVLKALQLKIENGAMKPDVKKTITKVTLETLRTPNVCIFFQAVKLYLTIFYDDFKDYIDKSDLDAEVLMPMAERADVLFQHLRSKTKCHNQIVSKVLPLVISDFLPPSEILNRVIAEFLAPSQNCPELVAPTVAQVFEKAKRRPKEAALVREWILASLPNFLSNANISRAMWSLTLFFIGVSSSPDVFCLLPFAQLRRNPSQVQELFVHAAIDFYMSLDEKKKAMFRKLVNEGPSHSDEKKEKKPYGFLFRVLDNLDLEQGQWAVDRVSDNNM</sequence>
<keyword evidence="3" id="KW-1185">Reference proteome</keyword>
<dbReference type="EMBL" id="LNIX01000020">
    <property type="protein sequence ID" value="OXA43978.1"/>
    <property type="molecule type" value="Genomic_DNA"/>
</dbReference>
<evidence type="ECO:0000313" key="3">
    <source>
        <dbReference type="Proteomes" id="UP000198287"/>
    </source>
</evidence>
<organism evidence="2 3">
    <name type="scientific">Folsomia candida</name>
    <name type="common">Springtail</name>
    <dbReference type="NCBI Taxonomy" id="158441"/>
    <lineage>
        <taxon>Eukaryota</taxon>
        <taxon>Metazoa</taxon>
        <taxon>Ecdysozoa</taxon>
        <taxon>Arthropoda</taxon>
        <taxon>Hexapoda</taxon>
        <taxon>Collembola</taxon>
        <taxon>Entomobryomorpha</taxon>
        <taxon>Isotomoidea</taxon>
        <taxon>Isotomidae</taxon>
        <taxon>Proisotominae</taxon>
        <taxon>Folsomia</taxon>
    </lineage>
</organism>
<protein>
    <submittedName>
        <fullName evidence="2">Huntingtin</fullName>
    </submittedName>
</protein>
<feature type="chain" id="PRO_5012352839" evidence="1">
    <location>
        <begin position="16"/>
        <end position="799"/>
    </location>
</feature>
<dbReference type="Proteomes" id="UP000198287">
    <property type="component" value="Unassembled WGS sequence"/>
</dbReference>
<reference evidence="2 3" key="1">
    <citation type="submission" date="2015-12" db="EMBL/GenBank/DDBJ databases">
        <title>The genome of Folsomia candida.</title>
        <authorList>
            <person name="Faddeeva A."/>
            <person name="Derks M.F."/>
            <person name="Anvar Y."/>
            <person name="Smit S."/>
            <person name="Van Straalen N."/>
            <person name="Roelofs D."/>
        </authorList>
    </citation>
    <scope>NUCLEOTIDE SEQUENCE [LARGE SCALE GENOMIC DNA]</scope>
    <source>
        <strain evidence="2 3">VU population</strain>
        <tissue evidence="2">Whole body</tissue>
    </source>
</reference>
<accession>A0A226DG63</accession>
<dbReference type="STRING" id="158441.A0A226DG63"/>
<name>A0A226DG63_FOLCA</name>
<feature type="signal peptide" evidence="1">
    <location>
        <begin position="1"/>
        <end position="15"/>
    </location>
</feature>
<dbReference type="InterPro" id="IPR048413">
    <property type="entry name" value="Htt_C-HEAT_rpt"/>
</dbReference>
<dbReference type="PANTHER" id="PTHR10170:SF10">
    <property type="entry name" value="HUNTINGTIN"/>
    <property type="match status" value="1"/>
</dbReference>
<evidence type="ECO:0000256" key="1">
    <source>
        <dbReference type="SAM" id="SignalP"/>
    </source>
</evidence>
<comment type="caution">
    <text evidence="2">The sequence shown here is derived from an EMBL/GenBank/DDBJ whole genome shotgun (WGS) entry which is preliminary data.</text>
</comment>
<dbReference type="Pfam" id="PF20927">
    <property type="entry name" value="Htt_C-HEAT"/>
    <property type="match status" value="3"/>
</dbReference>
<dbReference type="InterPro" id="IPR028426">
    <property type="entry name" value="Huntingtin_fam"/>
</dbReference>
<evidence type="ECO:0000313" key="2">
    <source>
        <dbReference type="EMBL" id="OXA43978.1"/>
    </source>
</evidence>
<dbReference type="PANTHER" id="PTHR10170">
    <property type="entry name" value="HUNTINGTON DISEASE PROTEIN"/>
    <property type="match status" value="1"/>
</dbReference>
<keyword evidence="1" id="KW-0732">Signal</keyword>
<dbReference type="GO" id="GO:0005737">
    <property type="term" value="C:cytoplasm"/>
    <property type="evidence" value="ECO:0007669"/>
    <property type="project" value="TreeGrafter"/>
</dbReference>
<gene>
    <name evidence="2" type="ORF">Fcan01_21270</name>
</gene>
<proteinExistence type="predicted"/>
<dbReference type="OrthoDB" id="10065698at2759"/>